<sequence length="96" mass="11412">MKRAYVYIMTNRPFGTLYIGMTTSLPARIFQHKNGTGSDYCRKNGLDQLVYIEEYSSPYEAITREKAMKAWKRRWKTDLIIKANPEWRDLWDDLNA</sequence>
<feature type="domain" description="GIY-YIG" evidence="2">
    <location>
        <begin position="2"/>
        <end position="79"/>
    </location>
</feature>
<dbReference type="CDD" id="cd10448">
    <property type="entry name" value="GIY-YIG_unchar_3"/>
    <property type="match status" value="1"/>
</dbReference>
<proteinExistence type="inferred from homology"/>
<keyword evidence="4" id="KW-1185">Reference proteome</keyword>
<dbReference type="PROSITE" id="PS50164">
    <property type="entry name" value="GIY_YIG"/>
    <property type="match status" value="1"/>
</dbReference>
<evidence type="ECO:0000313" key="3">
    <source>
        <dbReference type="EMBL" id="NVD27126.1"/>
    </source>
</evidence>
<evidence type="ECO:0000259" key="2">
    <source>
        <dbReference type="PROSITE" id="PS50164"/>
    </source>
</evidence>
<accession>A0ABX2N0H7</accession>
<dbReference type="SUPFAM" id="SSF82771">
    <property type="entry name" value="GIY-YIG endonuclease"/>
    <property type="match status" value="1"/>
</dbReference>
<protein>
    <submittedName>
        <fullName evidence="3">GIY-YIG nuclease family protein</fullName>
    </submittedName>
</protein>
<dbReference type="Proteomes" id="UP000652427">
    <property type="component" value="Unassembled WGS sequence"/>
</dbReference>
<comment type="caution">
    <text evidence="3">The sequence shown here is derived from an EMBL/GenBank/DDBJ whole genome shotgun (WGS) entry which is preliminary data.</text>
</comment>
<reference evidence="3 4" key="1">
    <citation type="submission" date="2020-06" db="EMBL/GenBank/DDBJ databases">
        <authorList>
            <person name="Kim S.-J."/>
            <person name="Park S.-J."/>
        </authorList>
    </citation>
    <scope>NUCLEOTIDE SEQUENCE [LARGE SCALE GENOMIC DNA]</scope>
    <source>
        <strain evidence="3 4">SW-151</strain>
    </source>
</reference>
<comment type="similarity">
    <text evidence="1">Belongs to the UPF0213 family.</text>
</comment>
<evidence type="ECO:0000313" key="4">
    <source>
        <dbReference type="Proteomes" id="UP000652427"/>
    </source>
</evidence>
<dbReference type="EMBL" id="JABWMH010000001">
    <property type="protein sequence ID" value="NVD27126.1"/>
    <property type="molecule type" value="Genomic_DNA"/>
</dbReference>
<dbReference type="InterPro" id="IPR035901">
    <property type="entry name" value="GIY-YIG_endonuc_sf"/>
</dbReference>
<dbReference type="PANTHER" id="PTHR34477">
    <property type="entry name" value="UPF0213 PROTEIN YHBQ"/>
    <property type="match status" value="1"/>
</dbReference>
<gene>
    <name evidence="3" type="ORF">HUO14_04275</name>
</gene>
<organism evidence="3 4">
    <name type="scientific">Parasphingorhabdus flavimaris</name>
    <dbReference type="NCBI Taxonomy" id="266812"/>
    <lineage>
        <taxon>Bacteria</taxon>
        <taxon>Pseudomonadati</taxon>
        <taxon>Pseudomonadota</taxon>
        <taxon>Alphaproteobacteria</taxon>
        <taxon>Sphingomonadales</taxon>
        <taxon>Sphingomonadaceae</taxon>
        <taxon>Parasphingorhabdus</taxon>
    </lineage>
</organism>
<dbReference type="PANTHER" id="PTHR34477:SF5">
    <property type="entry name" value="BSL5627 PROTEIN"/>
    <property type="match status" value="1"/>
</dbReference>
<dbReference type="Pfam" id="PF01541">
    <property type="entry name" value="GIY-YIG"/>
    <property type="match status" value="1"/>
</dbReference>
<dbReference type="InterPro" id="IPR050190">
    <property type="entry name" value="UPF0213_domain"/>
</dbReference>
<dbReference type="InterPro" id="IPR000305">
    <property type="entry name" value="GIY-YIG_endonuc"/>
</dbReference>
<dbReference type="Gene3D" id="3.40.1440.10">
    <property type="entry name" value="GIY-YIG endonuclease"/>
    <property type="match status" value="1"/>
</dbReference>
<evidence type="ECO:0000256" key="1">
    <source>
        <dbReference type="ARBA" id="ARBA00007435"/>
    </source>
</evidence>
<name>A0ABX2N0H7_9SPHN</name>
<dbReference type="RefSeq" id="WP_176278606.1">
    <property type="nucleotide sequence ID" value="NZ_JABWMH010000001.1"/>
</dbReference>